<dbReference type="InterPro" id="IPR003593">
    <property type="entry name" value="AAA+_ATPase"/>
</dbReference>
<dbReference type="RefSeq" id="WP_053584839.1">
    <property type="nucleotide sequence ID" value="NZ_LGRV01000005.1"/>
</dbReference>
<dbReference type="PANTHER" id="PTHR42711:SF5">
    <property type="entry name" value="ABC TRANSPORTER ATP-BINDING PROTEIN NATA"/>
    <property type="match status" value="1"/>
</dbReference>
<keyword evidence="2" id="KW-0813">Transport</keyword>
<dbReference type="EMBL" id="LGRV01000005">
    <property type="protein sequence ID" value="KOS66884.1"/>
    <property type="molecule type" value="Genomic_DNA"/>
</dbReference>
<evidence type="ECO:0000256" key="4">
    <source>
        <dbReference type="ARBA" id="ARBA00022840"/>
    </source>
</evidence>
<protein>
    <recommendedName>
        <fullName evidence="5">ABC transporter domain-containing protein</fullName>
    </recommendedName>
</protein>
<keyword evidence="4" id="KW-0067">ATP-binding</keyword>
<evidence type="ECO:0000256" key="2">
    <source>
        <dbReference type="ARBA" id="ARBA00022448"/>
    </source>
</evidence>
<keyword evidence="3" id="KW-0547">Nucleotide-binding</keyword>
<sequence length="240" mass="27090">MQLSLQDVVKQYNGTTILNGVSASFYAGHCYLLLGQNGAGKSTLAKCMVGDEKVDAGSIILNGSTSQVFDEIAMQYQTFESYKHLRIREIIQLFKILTENAYYSEELYEILGIHSYERMLLKNASGGQRKAVSIFLAFLLNKPILLLDEPFADLDLMKKKKLLYFLQTSMQQQNKLLIIISHEVAEFEALFDYIYILDKGKIVEHGKKDELQQKYKHAVLPGIEGIYFDVTGQVLGGRGA</sequence>
<proteinExistence type="inferred from homology"/>
<dbReference type="InterPro" id="IPR050763">
    <property type="entry name" value="ABC_transporter_ATP-binding"/>
</dbReference>
<dbReference type="InterPro" id="IPR003439">
    <property type="entry name" value="ABC_transporter-like_ATP-bd"/>
</dbReference>
<evidence type="ECO:0000256" key="3">
    <source>
        <dbReference type="ARBA" id="ARBA00022741"/>
    </source>
</evidence>
<dbReference type="SUPFAM" id="SSF52540">
    <property type="entry name" value="P-loop containing nucleoside triphosphate hydrolases"/>
    <property type="match status" value="1"/>
</dbReference>
<evidence type="ECO:0000313" key="6">
    <source>
        <dbReference type="EMBL" id="KOS66884.1"/>
    </source>
</evidence>
<dbReference type="Pfam" id="PF00005">
    <property type="entry name" value="ABC_tran"/>
    <property type="match status" value="1"/>
</dbReference>
<dbReference type="PROSITE" id="PS50893">
    <property type="entry name" value="ABC_TRANSPORTER_2"/>
    <property type="match status" value="1"/>
</dbReference>
<feature type="domain" description="ABC transporter" evidence="5">
    <location>
        <begin position="3"/>
        <end position="224"/>
    </location>
</feature>
<dbReference type="PANTHER" id="PTHR42711">
    <property type="entry name" value="ABC TRANSPORTER ATP-BINDING PROTEIN"/>
    <property type="match status" value="1"/>
</dbReference>
<dbReference type="InterPro" id="IPR027417">
    <property type="entry name" value="P-loop_NTPase"/>
</dbReference>
<dbReference type="SMART" id="SM00382">
    <property type="entry name" value="AAA"/>
    <property type="match status" value="1"/>
</dbReference>
<evidence type="ECO:0000313" key="7">
    <source>
        <dbReference type="Proteomes" id="UP000050668"/>
    </source>
</evidence>
<evidence type="ECO:0000256" key="1">
    <source>
        <dbReference type="ARBA" id="ARBA00005417"/>
    </source>
</evidence>
<comment type="caution">
    <text evidence="6">The sequence shown here is derived from an EMBL/GenBank/DDBJ whole genome shotgun (WGS) entry which is preliminary data.</text>
</comment>
<name>A0ABR5JXR4_9BACI</name>
<evidence type="ECO:0000259" key="5">
    <source>
        <dbReference type="PROSITE" id="PS50893"/>
    </source>
</evidence>
<accession>A0ABR5JXR4</accession>
<reference evidence="7" key="1">
    <citation type="submission" date="2015-07" db="EMBL/GenBank/DDBJ databases">
        <title>Fjat-14205 dsm 2895.</title>
        <authorList>
            <person name="Liu B."/>
            <person name="Wang J."/>
            <person name="Zhu Y."/>
            <person name="Liu G."/>
            <person name="Chen Q."/>
            <person name="Chen Z."/>
            <person name="Lan J."/>
            <person name="Che J."/>
            <person name="Ge C."/>
            <person name="Shi H."/>
            <person name="Pan Z."/>
            <person name="Liu X."/>
        </authorList>
    </citation>
    <scope>NUCLEOTIDE SEQUENCE [LARGE SCALE GENOMIC DNA]</scope>
    <source>
        <strain evidence="7">DSM 25560</strain>
    </source>
</reference>
<keyword evidence="7" id="KW-1185">Reference proteome</keyword>
<dbReference type="Proteomes" id="UP000050668">
    <property type="component" value="Unassembled WGS sequence"/>
</dbReference>
<dbReference type="Gene3D" id="3.40.50.300">
    <property type="entry name" value="P-loop containing nucleotide triphosphate hydrolases"/>
    <property type="match status" value="1"/>
</dbReference>
<gene>
    <name evidence="6" type="ORF">AEA09_15370</name>
</gene>
<comment type="similarity">
    <text evidence="1">Belongs to the ABC transporter superfamily.</text>
</comment>
<organism evidence="6 7">
    <name type="scientific">Lysinibacillus contaminans</name>
    <dbReference type="NCBI Taxonomy" id="1293441"/>
    <lineage>
        <taxon>Bacteria</taxon>
        <taxon>Bacillati</taxon>
        <taxon>Bacillota</taxon>
        <taxon>Bacilli</taxon>
        <taxon>Bacillales</taxon>
        <taxon>Bacillaceae</taxon>
        <taxon>Lysinibacillus</taxon>
    </lineage>
</organism>